<dbReference type="GeneID" id="19342971"/>
<accession>M2ZEB5</accession>
<name>M2ZEB5_PSEFD</name>
<dbReference type="InterPro" id="IPR057684">
    <property type="entry name" value="DUF7924"/>
</dbReference>
<evidence type="ECO:0000259" key="2">
    <source>
        <dbReference type="Pfam" id="PF25545"/>
    </source>
</evidence>
<dbReference type="VEuPathDB" id="FungiDB:MYCFIDRAFT_98289"/>
<evidence type="ECO:0000256" key="1">
    <source>
        <dbReference type="SAM" id="MobiDB-lite"/>
    </source>
</evidence>
<organism evidence="3 4">
    <name type="scientific">Pseudocercospora fijiensis (strain CIRAD86)</name>
    <name type="common">Black leaf streak disease fungus</name>
    <name type="synonym">Mycosphaerella fijiensis</name>
    <dbReference type="NCBI Taxonomy" id="383855"/>
    <lineage>
        <taxon>Eukaryota</taxon>
        <taxon>Fungi</taxon>
        <taxon>Dikarya</taxon>
        <taxon>Ascomycota</taxon>
        <taxon>Pezizomycotina</taxon>
        <taxon>Dothideomycetes</taxon>
        <taxon>Dothideomycetidae</taxon>
        <taxon>Mycosphaerellales</taxon>
        <taxon>Mycosphaerellaceae</taxon>
        <taxon>Pseudocercospora</taxon>
    </lineage>
</organism>
<dbReference type="PANTHER" id="PTHR42470">
    <property type="entry name" value="VAST DOMAIN-CONTAINING PROTEIN"/>
    <property type="match status" value="1"/>
</dbReference>
<feature type="compositionally biased region" description="Polar residues" evidence="1">
    <location>
        <begin position="35"/>
        <end position="55"/>
    </location>
</feature>
<dbReference type="EMBL" id="KB446565">
    <property type="protein sequence ID" value="EME77474.1"/>
    <property type="molecule type" value="Genomic_DNA"/>
</dbReference>
<reference evidence="3 4" key="1">
    <citation type="journal article" date="2012" name="PLoS Pathog.">
        <title>Diverse lifestyles and strategies of plant pathogenesis encoded in the genomes of eighteen Dothideomycetes fungi.</title>
        <authorList>
            <person name="Ohm R.A."/>
            <person name="Feau N."/>
            <person name="Henrissat B."/>
            <person name="Schoch C.L."/>
            <person name="Horwitz B.A."/>
            <person name="Barry K.W."/>
            <person name="Condon B.J."/>
            <person name="Copeland A.C."/>
            <person name="Dhillon B."/>
            <person name="Glaser F."/>
            <person name="Hesse C.N."/>
            <person name="Kosti I."/>
            <person name="LaButti K."/>
            <person name="Lindquist E.A."/>
            <person name="Lucas S."/>
            <person name="Salamov A.A."/>
            <person name="Bradshaw R.E."/>
            <person name="Ciuffetti L."/>
            <person name="Hamelin R.C."/>
            <person name="Kema G.H.J."/>
            <person name="Lawrence C."/>
            <person name="Scott J.A."/>
            <person name="Spatafora J.W."/>
            <person name="Turgeon B.G."/>
            <person name="de Wit P.J.G.M."/>
            <person name="Zhong S."/>
            <person name="Goodwin S.B."/>
            <person name="Grigoriev I.V."/>
        </authorList>
    </citation>
    <scope>NUCLEOTIDE SEQUENCE [LARGE SCALE GENOMIC DNA]</scope>
    <source>
        <strain evidence="3 4">CIRAD86</strain>
    </source>
</reference>
<feature type="non-terminal residue" evidence="3">
    <location>
        <position position="363"/>
    </location>
</feature>
<gene>
    <name evidence="3" type="ORF">MYCFIDRAFT_98289</name>
</gene>
<evidence type="ECO:0000313" key="4">
    <source>
        <dbReference type="Proteomes" id="UP000016932"/>
    </source>
</evidence>
<sequence>DPIAYWAAYKRWPRQYCEQGGHMEKHMLARKRSVSGRSKNASDVGSATRSSSDQGGSKRSEYSSQRYEELLETKGVFMKLPSSTKANEKSRELCKILRETAQEYPRDTGFRDDLFEATCSGIYNRNEARIIRDIGDLIVPSAENLAKRGAGHLERLVESVNQTWDCSIAITTTRPKPDFSVGFREKAFTQEQYNKMKPFLGDRDEPSSYFKATSYMYFPFLTSEVKAGNAPLDVADRQNAHSAAIAVRAVVELFRLVGREEELHREILAWSVSHHDRSVRIHGYFADIGGPEPTYHRHMIRDFGIMDQDGKEKWTAYQFTKNVYDNWMPEHFARISSAIDQIPAHVSFSVSNSDLRFPEQSES</sequence>
<dbReference type="RefSeq" id="XP_007931905.1">
    <property type="nucleotide sequence ID" value="XM_007933714.1"/>
</dbReference>
<dbReference type="OrthoDB" id="5132737at2759"/>
<dbReference type="Pfam" id="PF25545">
    <property type="entry name" value="DUF7924"/>
    <property type="match status" value="1"/>
</dbReference>
<keyword evidence="4" id="KW-1185">Reference proteome</keyword>
<protein>
    <recommendedName>
        <fullName evidence="2">DUF7924 domain-containing protein</fullName>
    </recommendedName>
</protein>
<dbReference type="AlphaFoldDB" id="M2ZEB5"/>
<dbReference type="eggNOG" id="ENOG502SK65">
    <property type="taxonomic scope" value="Eukaryota"/>
</dbReference>
<evidence type="ECO:0000313" key="3">
    <source>
        <dbReference type="EMBL" id="EME77474.1"/>
    </source>
</evidence>
<dbReference type="Proteomes" id="UP000016932">
    <property type="component" value="Unassembled WGS sequence"/>
</dbReference>
<feature type="domain" description="DUF7924" evidence="2">
    <location>
        <begin position="115"/>
        <end position="339"/>
    </location>
</feature>
<dbReference type="HOGENOM" id="CLU_025457_0_1_1"/>
<dbReference type="PANTHER" id="PTHR42470:SF2">
    <property type="match status" value="1"/>
</dbReference>
<dbReference type="KEGG" id="pfj:MYCFIDRAFT_98289"/>
<feature type="non-terminal residue" evidence="3">
    <location>
        <position position="1"/>
    </location>
</feature>
<proteinExistence type="predicted"/>
<feature type="region of interest" description="Disordered" evidence="1">
    <location>
        <begin position="28"/>
        <end position="64"/>
    </location>
</feature>